<evidence type="ECO:0000256" key="1">
    <source>
        <dbReference type="ARBA" id="ARBA00022443"/>
    </source>
</evidence>
<evidence type="ECO:0000256" key="3">
    <source>
        <dbReference type="SAM" id="MobiDB-lite"/>
    </source>
</evidence>
<dbReference type="PROSITE" id="PS50002">
    <property type="entry name" value="SH3"/>
    <property type="match status" value="1"/>
</dbReference>
<dbReference type="SMART" id="SM00326">
    <property type="entry name" value="SH3"/>
    <property type="match status" value="1"/>
</dbReference>
<dbReference type="Gene3D" id="2.30.30.40">
    <property type="entry name" value="SH3 Domains"/>
    <property type="match status" value="1"/>
</dbReference>
<evidence type="ECO:0000256" key="4">
    <source>
        <dbReference type="SAM" id="Phobius"/>
    </source>
</evidence>
<feature type="transmembrane region" description="Helical" evidence="4">
    <location>
        <begin position="150"/>
        <end position="170"/>
    </location>
</feature>
<dbReference type="OrthoDB" id="5340910at2759"/>
<accession>A0A4S4MQL6</accession>
<dbReference type="InterPro" id="IPR036028">
    <property type="entry name" value="SH3-like_dom_sf"/>
</dbReference>
<organism evidence="6 7">
    <name type="scientific">Antrodiella citrinella</name>
    <dbReference type="NCBI Taxonomy" id="2447956"/>
    <lineage>
        <taxon>Eukaryota</taxon>
        <taxon>Fungi</taxon>
        <taxon>Dikarya</taxon>
        <taxon>Basidiomycota</taxon>
        <taxon>Agaricomycotina</taxon>
        <taxon>Agaricomycetes</taxon>
        <taxon>Polyporales</taxon>
        <taxon>Steccherinaceae</taxon>
        <taxon>Antrodiella</taxon>
    </lineage>
</organism>
<dbReference type="InterPro" id="IPR001452">
    <property type="entry name" value="SH3_domain"/>
</dbReference>
<keyword evidence="4" id="KW-0472">Membrane</keyword>
<evidence type="ECO:0000256" key="2">
    <source>
        <dbReference type="PROSITE-ProRule" id="PRU00192"/>
    </source>
</evidence>
<keyword evidence="4" id="KW-1133">Transmembrane helix</keyword>
<feature type="compositionally biased region" description="Low complexity" evidence="3">
    <location>
        <begin position="108"/>
        <end position="134"/>
    </location>
</feature>
<dbReference type="Pfam" id="PF07653">
    <property type="entry name" value="SH3_2"/>
    <property type="match status" value="1"/>
</dbReference>
<keyword evidence="4" id="KW-0812">Transmembrane</keyword>
<protein>
    <recommendedName>
        <fullName evidence="5">SH3 domain-containing protein</fullName>
    </recommendedName>
</protein>
<proteinExistence type="predicted"/>
<dbReference type="EMBL" id="SGPM01000181">
    <property type="protein sequence ID" value="THH28404.1"/>
    <property type="molecule type" value="Genomic_DNA"/>
</dbReference>
<evidence type="ECO:0000313" key="6">
    <source>
        <dbReference type="EMBL" id="THH28404.1"/>
    </source>
</evidence>
<dbReference type="Proteomes" id="UP000308730">
    <property type="component" value="Unassembled WGS sequence"/>
</dbReference>
<feature type="compositionally biased region" description="Low complexity" evidence="3">
    <location>
        <begin position="81"/>
        <end position="100"/>
    </location>
</feature>
<feature type="domain" description="SH3" evidence="5">
    <location>
        <begin position="293"/>
        <end position="353"/>
    </location>
</feature>
<keyword evidence="7" id="KW-1185">Reference proteome</keyword>
<sequence>MHNIKNHPVERVQHRRLFKRQHLGGVIDGGNPVPAGFTVTEVTVTETFKMDHTTVLETETLSVAIPITATPTPSPSPSPVVPATTSSSSSSSTPISSSPPASQPPASPTSSPLPTSTPLASPPVSSSATSLGDGVPSGALASSKGLSGGAIGGIVAAFLIVGIAVALFFVRKQFLRKRKQQRVTWGNNLYPKTGFVPETTYANEKSEVYGDIPPPPPEKKEMSSAPASTEVLSSFPMPPPPPTSYNNLPPPSPNSAAPLVSPPPIPVIQSPVPTLQPAMGSPAVTLTPAVDTNNTVYAYVKCTFIPTLPDELSITTGELVRVLGEFDDGWALCANTRNDQGVVPLECLDRSQLRHSTSSMGYMGQGTGDWRMSRRASSLYATSPQGAAAMRA</sequence>
<comment type="caution">
    <text evidence="6">The sequence shown here is derived from an EMBL/GenBank/DDBJ whole genome shotgun (WGS) entry which is preliminary data.</text>
</comment>
<gene>
    <name evidence="6" type="ORF">EUX98_g5784</name>
</gene>
<keyword evidence="1 2" id="KW-0728">SH3 domain</keyword>
<feature type="region of interest" description="Disordered" evidence="3">
    <location>
        <begin position="67"/>
        <end position="134"/>
    </location>
</feature>
<feature type="compositionally biased region" description="Pro residues" evidence="3">
    <location>
        <begin position="236"/>
        <end position="253"/>
    </location>
</feature>
<dbReference type="SUPFAM" id="SSF50044">
    <property type="entry name" value="SH3-domain"/>
    <property type="match status" value="1"/>
</dbReference>
<name>A0A4S4MQL6_9APHY</name>
<feature type="region of interest" description="Disordered" evidence="3">
    <location>
        <begin position="206"/>
        <end position="262"/>
    </location>
</feature>
<reference evidence="6 7" key="1">
    <citation type="submission" date="2019-02" db="EMBL/GenBank/DDBJ databases">
        <title>Genome sequencing of the rare red list fungi Antrodiella citrinella (Flaviporus citrinellus).</title>
        <authorList>
            <person name="Buettner E."/>
            <person name="Kellner H."/>
        </authorList>
    </citation>
    <scope>NUCLEOTIDE SEQUENCE [LARGE SCALE GENOMIC DNA]</scope>
    <source>
        <strain evidence="6 7">DSM 108506</strain>
    </source>
</reference>
<evidence type="ECO:0000313" key="7">
    <source>
        <dbReference type="Proteomes" id="UP000308730"/>
    </source>
</evidence>
<dbReference type="AlphaFoldDB" id="A0A4S4MQL6"/>
<evidence type="ECO:0000259" key="5">
    <source>
        <dbReference type="PROSITE" id="PS50002"/>
    </source>
</evidence>